<dbReference type="Proteomes" id="UP000610746">
    <property type="component" value="Unassembled WGS sequence"/>
</dbReference>
<evidence type="ECO:0000313" key="1">
    <source>
        <dbReference type="EMBL" id="NRS94147.1"/>
    </source>
</evidence>
<dbReference type="RefSeq" id="WP_173780667.1">
    <property type="nucleotide sequence ID" value="NZ_JABSNO010000052.1"/>
</dbReference>
<proteinExistence type="predicted"/>
<accession>A0A8J8GE30</accession>
<sequence length="104" mass="12371">MAWLKFNNKIFLESLVKTFDYTSDAELLNFVVKNNYKDKENLILILWNESCDGKIKVNKEVFDIVKNWNNQETQVFINKALDVQIDFFNELTADKKINFSKQKK</sequence>
<comment type="caution">
    <text evidence="1">The sequence shown here is derived from an EMBL/GenBank/DDBJ whole genome shotgun (WGS) entry which is preliminary data.</text>
</comment>
<dbReference type="EMBL" id="JABSNO010000052">
    <property type="protein sequence ID" value="NRS94147.1"/>
    <property type="molecule type" value="Genomic_DNA"/>
</dbReference>
<dbReference type="AlphaFoldDB" id="A0A8J8GE30"/>
<name>A0A8J8GE30_9FLAO</name>
<organism evidence="1 2">
    <name type="scientific">Frigoriflavimonas asaccharolytica</name>
    <dbReference type="NCBI Taxonomy" id="2735899"/>
    <lineage>
        <taxon>Bacteria</taxon>
        <taxon>Pseudomonadati</taxon>
        <taxon>Bacteroidota</taxon>
        <taxon>Flavobacteriia</taxon>
        <taxon>Flavobacteriales</taxon>
        <taxon>Weeksellaceae</taxon>
        <taxon>Frigoriflavimonas</taxon>
    </lineage>
</organism>
<protein>
    <submittedName>
        <fullName evidence="1">Uncharacterized protein</fullName>
    </submittedName>
</protein>
<reference evidence="1" key="1">
    <citation type="submission" date="2020-05" db="EMBL/GenBank/DDBJ databases">
        <title>Genomic Encyclopedia of Type Strains, Phase IV (KMG-V): Genome sequencing to study the core and pangenomes of soil and plant-associated prokaryotes.</title>
        <authorList>
            <person name="Whitman W."/>
        </authorList>
    </citation>
    <scope>NUCLEOTIDE SEQUENCE</scope>
    <source>
        <strain evidence="1">16F</strain>
    </source>
</reference>
<gene>
    <name evidence="1" type="ORF">HNQ03_003252</name>
</gene>
<keyword evidence="2" id="KW-1185">Reference proteome</keyword>
<evidence type="ECO:0000313" key="2">
    <source>
        <dbReference type="Proteomes" id="UP000610746"/>
    </source>
</evidence>